<comment type="subcellular location">
    <subcellularLocation>
        <location evidence="1">Membrane</location>
        <topology evidence="1">Multi-pass membrane protein</topology>
    </subcellularLocation>
</comment>
<evidence type="ECO:0000313" key="6">
    <source>
        <dbReference type="EMBL" id="TGZ79495.1"/>
    </source>
</evidence>
<dbReference type="GO" id="GO:0042147">
    <property type="term" value="P:retrograde transport, endosome to Golgi"/>
    <property type="evidence" value="ECO:0007669"/>
    <property type="project" value="TreeGrafter"/>
</dbReference>
<proteinExistence type="predicted"/>
<protein>
    <recommendedName>
        <fullName evidence="8">PQ loop repeat protein</fullName>
    </recommendedName>
</protein>
<dbReference type="SMART" id="SM00679">
    <property type="entry name" value="CTNS"/>
    <property type="match status" value="2"/>
</dbReference>
<keyword evidence="3 5" id="KW-1133">Transmembrane helix</keyword>
<dbReference type="InterPro" id="IPR052241">
    <property type="entry name" value="SLC66/Scramblase_ANY1"/>
</dbReference>
<dbReference type="OrthoDB" id="292213at2759"/>
<evidence type="ECO:0000256" key="1">
    <source>
        <dbReference type="ARBA" id="ARBA00004141"/>
    </source>
</evidence>
<evidence type="ECO:0000256" key="4">
    <source>
        <dbReference type="ARBA" id="ARBA00023136"/>
    </source>
</evidence>
<evidence type="ECO:0000256" key="3">
    <source>
        <dbReference type="ARBA" id="ARBA00022989"/>
    </source>
</evidence>
<evidence type="ECO:0008006" key="8">
    <source>
        <dbReference type="Google" id="ProtNLM"/>
    </source>
</evidence>
<feature type="transmembrane region" description="Helical" evidence="5">
    <location>
        <begin position="142"/>
        <end position="160"/>
    </location>
</feature>
<evidence type="ECO:0000313" key="7">
    <source>
        <dbReference type="Proteomes" id="UP000298138"/>
    </source>
</evidence>
<keyword evidence="4 5" id="KW-0472">Membrane</keyword>
<dbReference type="STRING" id="341454.A0A4S2MQU3"/>
<sequence>MGLMDLLISYVAPVFLITSPITSYGDQIRSIHIRRSSQGFSLDTPLIMLIASILRCFYWLGNRFELSLLYQSLLQILVQLILLKTALDHRPPPIVTPFSPSPTSTRPYNFWQWRSPRPYWEFLTYFTLTTTVLQLLFGRSMIFVSLLGAVGLGIEALLPLPQALQNEKRKSCDGFRITVLASWLAGDAMKLVFFWNAEKVGVMFKACAVIQSCLDAFLGIQFWRYGNGPAVGEEEGHGRAREGWELDKTAA</sequence>
<dbReference type="InParanoid" id="A0A4S2MQU3"/>
<dbReference type="FunCoup" id="A0A4S2MQU3">
    <property type="interactions" value="31"/>
</dbReference>
<dbReference type="GO" id="GO:0005768">
    <property type="term" value="C:endosome"/>
    <property type="evidence" value="ECO:0007669"/>
    <property type="project" value="TreeGrafter"/>
</dbReference>
<dbReference type="GO" id="GO:0005829">
    <property type="term" value="C:cytosol"/>
    <property type="evidence" value="ECO:0007669"/>
    <property type="project" value="GOC"/>
</dbReference>
<dbReference type="AlphaFoldDB" id="A0A4S2MQU3"/>
<feature type="transmembrane region" description="Helical" evidence="5">
    <location>
        <begin position="6"/>
        <end position="25"/>
    </location>
</feature>
<feature type="transmembrane region" description="Helical" evidence="5">
    <location>
        <begin position="68"/>
        <end position="87"/>
    </location>
</feature>
<gene>
    <name evidence="6" type="ORF">EX30DRAFT_333356</name>
</gene>
<evidence type="ECO:0000256" key="5">
    <source>
        <dbReference type="SAM" id="Phobius"/>
    </source>
</evidence>
<accession>A0A4S2MQU3</accession>
<dbReference type="GO" id="GO:0005802">
    <property type="term" value="C:trans-Golgi network"/>
    <property type="evidence" value="ECO:0007669"/>
    <property type="project" value="TreeGrafter"/>
</dbReference>
<dbReference type="InterPro" id="IPR006603">
    <property type="entry name" value="PQ-loop_rpt"/>
</dbReference>
<dbReference type="PANTHER" id="PTHR14856">
    <property type="entry name" value="PQ-LOOP REPEAT-CONTAINING PROTEIN 1-LIKE PROTEIN"/>
    <property type="match status" value="1"/>
</dbReference>
<dbReference type="Gene3D" id="1.20.1280.290">
    <property type="match status" value="2"/>
</dbReference>
<evidence type="ECO:0000256" key="2">
    <source>
        <dbReference type="ARBA" id="ARBA00022692"/>
    </source>
</evidence>
<dbReference type="Proteomes" id="UP000298138">
    <property type="component" value="Unassembled WGS sequence"/>
</dbReference>
<feature type="transmembrane region" description="Helical" evidence="5">
    <location>
        <begin position="119"/>
        <end position="136"/>
    </location>
</feature>
<feature type="transmembrane region" description="Helical" evidence="5">
    <location>
        <begin position="46"/>
        <end position="62"/>
    </location>
</feature>
<dbReference type="Pfam" id="PF04193">
    <property type="entry name" value="PQ-loop"/>
    <property type="match status" value="2"/>
</dbReference>
<dbReference type="PANTHER" id="PTHR14856:SF9">
    <property type="entry name" value="PQ-LOOP REPEAT-CONTAINING PROTEIN 1"/>
    <property type="match status" value="1"/>
</dbReference>
<dbReference type="GO" id="GO:0045332">
    <property type="term" value="P:phospholipid translocation"/>
    <property type="evidence" value="ECO:0007669"/>
    <property type="project" value="TreeGrafter"/>
</dbReference>
<keyword evidence="7" id="KW-1185">Reference proteome</keyword>
<dbReference type="EMBL" id="ML220131">
    <property type="protein sequence ID" value="TGZ79495.1"/>
    <property type="molecule type" value="Genomic_DNA"/>
</dbReference>
<dbReference type="GO" id="GO:0016020">
    <property type="term" value="C:membrane"/>
    <property type="evidence" value="ECO:0007669"/>
    <property type="project" value="UniProtKB-SubCell"/>
</dbReference>
<organism evidence="6 7">
    <name type="scientific">Ascodesmis nigricans</name>
    <dbReference type="NCBI Taxonomy" id="341454"/>
    <lineage>
        <taxon>Eukaryota</taxon>
        <taxon>Fungi</taxon>
        <taxon>Dikarya</taxon>
        <taxon>Ascomycota</taxon>
        <taxon>Pezizomycotina</taxon>
        <taxon>Pezizomycetes</taxon>
        <taxon>Pezizales</taxon>
        <taxon>Ascodesmidaceae</taxon>
        <taxon>Ascodesmis</taxon>
    </lineage>
</organism>
<name>A0A4S2MQU3_9PEZI</name>
<keyword evidence="2 5" id="KW-0812">Transmembrane</keyword>
<reference evidence="6 7" key="1">
    <citation type="submission" date="2019-04" db="EMBL/GenBank/DDBJ databases">
        <title>Comparative genomics and transcriptomics to analyze fruiting body development in filamentous ascomycetes.</title>
        <authorList>
            <consortium name="DOE Joint Genome Institute"/>
            <person name="Lutkenhaus R."/>
            <person name="Traeger S."/>
            <person name="Breuer J."/>
            <person name="Kuo A."/>
            <person name="Lipzen A."/>
            <person name="Pangilinan J."/>
            <person name="Dilworth D."/>
            <person name="Sandor L."/>
            <person name="Poggeler S."/>
            <person name="Barry K."/>
            <person name="Grigoriev I.V."/>
            <person name="Nowrousian M."/>
        </authorList>
    </citation>
    <scope>NUCLEOTIDE SEQUENCE [LARGE SCALE GENOMIC DNA]</scope>
    <source>
        <strain evidence="6 7">CBS 389.68</strain>
    </source>
</reference>